<evidence type="ECO:0000256" key="4">
    <source>
        <dbReference type="ARBA" id="ARBA00022989"/>
    </source>
</evidence>
<evidence type="ECO:0000313" key="9">
    <source>
        <dbReference type="Proteomes" id="UP000309138"/>
    </source>
</evidence>
<keyword evidence="9" id="KW-1185">Reference proteome</keyword>
<feature type="domain" description="EamA" evidence="7">
    <location>
        <begin position="152"/>
        <end position="278"/>
    </location>
</feature>
<feature type="transmembrane region" description="Helical" evidence="6">
    <location>
        <begin position="265"/>
        <end position="282"/>
    </location>
</feature>
<evidence type="ECO:0000259" key="7">
    <source>
        <dbReference type="Pfam" id="PF00892"/>
    </source>
</evidence>
<sequence length="297" mass="30903">MPTDRIMTGLVLRLVAVLLLASMGALVKLAETRGASLVETMFWRQACAIPVVLGWLALGAGVGTIRTQRFGAHVGRTAMGLIGMTATFAALMLLPLAEATTLQFTAPIFATLLGALVLREPTGVHRWGAVLAGFVGIVIVAQPGSGAIPLAGAAVGLASGFLIAVISILLRQIGRTESAGTTVFWFSALSMLPLGALYAFRLQPHDAATWAVLGGIGLFGGAGQIALTAALRYAPVSVAAPMDYSSLVWASLWGWLLFGTLPSDATWVGAPIIIASGLYIAFREHRLARLRAVQSSG</sequence>
<evidence type="ECO:0000256" key="3">
    <source>
        <dbReference type="ARBA" id="ARBA00022692"/>
    </source>
</evidence>
<feature type="transmembrane region" description="Helical" evidence="6">
    <location>
        <begin position="150"/>
        <end position="170"/>
    </location>
</feature>
<evidence type="ECO:0000313" key="8">
    <source>
        <dbReference type="EMBL" id="TKD53213.1"/>
    </source>
</evidence>
<comment type="similarity">
    <text evidence="2">Belongs to the drug/metabolite transporter (DMT) superfamily. 10 TMS drug/metabolite exporter (DME) (TC 2.A.7.3) family.</text>
</comment>
<keyword evidence="4 6" id="KW-1133">Transmembrane helix</keyword>
<feature type="domain" description="EamA" evidence="7">
    <location>
        <begin position="8"/>
        <end position="140"/>
    </location>
</feature>
<proteinExistence type="inferred from homology"/>
<reference evidence="8 9" key="1">
    <citation type="submission" date="2019-04" db="EMBL/GenBank/DDBJ databases">
        <authorList>
            <person name="Yang Y."/>
            <person name="Wei D."/>
        </authorList>
    </citation>
    <scope>NUCLEOTIDE SEQUENCE [LARGE SCALE GENOMIC DNA]</scope>
    <source>
        <strain evidence="8 9">L-1-4w-11</strain>
    </source>
</reference>
<evidence type="ECO:0000256" key="2">
    <source>
        <dbReference type="ARBA" id="ARBA00009853"/>
    </source>
</evidence>
<comment type="caution">
    <text evidence="8">The sequence shown here is derived from an EMBL/GenBank/DDBJ whole genome shotgun (WGS) entry which is preliminary data.</text>
</comment>
<feature type="transmembrane region" description="Helical" evidence="6">
    <location>
        <begin position="127"/>
        <end position="144"/>
    </location>
</feature>
<dbReference type="GO" id="GO:0016020">
    <property type="term" value="C:membrane"/>
    <property type="evidence" value="ECO:0007669"/>
    <property type="project" value="UniProtKB-SubCell"/>
</dbReference>
<organism evidence="8 9">
    <name type="scientific">Sphingomonas baiyangensis</name>
    <dbReference type="NCBI Taxonomy" id="2572576"/>
    <lineage>
        <taxon>Bacteria</taxon>
        <taxon>Pseudomonadati</taxon>
        <taxon>Pseudomonadota</taxon>
        <taxon>Alphaproteobacteria</taxon>
        <taxon>Sphingomonadales</taxon>
        <taxon>Sphingomonadaceae</taxon>
        <taxon>Sphingomonas</taxon>
    </lineage>
</organism>
<evidence type="ECO:0000256" key="5">
    <source>
        <dbReference type="ARBA" id="ARBA00023136"/>
    </source>
</evidence>
<dbReference type="RefSeq" id="WP_136941633.1">
    <property type="nucleotide sequence ID" value="NZ_SWKR01000001.1"/>
</dbReference>
<dbReference type="Pfam" id="PF00892">
    <property type="entry name" value="EamA"/>
    <property type="match status" value="2"/>
</dbReference>
<dbReference type="PANTHER" id="PTHR22911:SF6">
    <property type="entry name" value="SOLUTE CARRIER FAMILY 35 MEMBER G1"/>
    <property type="match status" value="1"/>
</dbReference>
<feature type="transmembrane region" description="Helical" evidence="6">
    <location>
        <begin position="242"/>
        <end position="259"/>
    </location>
</feature>
<protein>
    <submittedName>
        <fullName evidence="8">DMT family transporter</fullName>
    </submittedName>
</protein>
<gene>
    <name evidence="8" type="ORF">FBR43_02485</name>
</gene>
<keyword evidence="5 6" id="KW-0472">Membrane</keyword>
<dbReference type="OrthoDB" id="9812899at2"/>
<dbReference type="EMBL" id="SWKR01000001">
    <property type="protein sequence ID" value="TKD53213.1"/>
    <property type="molecule type" value="Genomic_DNA"/>
</dbReference>
<evidence type="ECO:0000256" key="6">
    <source>
        <dbReference type="SAM" id="Phobius"/>
    </source>
</evidence>
<feature type="transmembrane region" description="Helical" evidence="6">
    <location>
        <begin position="77"/>
        <end position="96"/>
    </location>
</feature>
<dbReference type="PANTHER" id="PTHR22911">
    <property type="entry name" value="ACYL-MALONYL CONDENSING ENZYME-RELATED"/>
    <property type="match status" value="1"/>
</dbReference>
<dbReference type="InterPro" id="IPR000620">
    <property type="entry name" value="EamA_dom"/>
</dbReference>
<dbReference type="InterPro" id="IPR037185">
    <property type="entry name" value="EmrE-like"/>
</dbReference>
<dbReference type="Proteomes" id="UP000309138">
    <property type="component" value="Unassembled WGS sequence"/>
</dbReference>
<dbReference type="AlphaFoldDB" id="A0A4U1L9H6"/>
<evidence type="ECO:0000256" key="1">
    <source>
        <dbReference type="ARBA" id="ARBA00004141"/>
    </source>
</evidence>
<feature type="transmembrane region" description="Helical" evidence="6">
    <location>
        <begin position="182"/>
        <end position="201"/>
    </location>
</feature>
<name>A0A4U1L9H6_9SPHN</name>
<feature type="transmembrane region" description="Helical" evidence="6">
    <location>
        <begin position="102"/>
        <end position="118"/>
    </location>
</feature>
<keyword evidence="3 6" id="KW-0812">Transmembrane</keyword>
<feature type="transmembrane region" description="Helical" evidence="6">
    <location>
        <begin position="207"/>
        <end position="230"/>
    </location>
</feature>
<accession>A0A4U1L9H6</accession>
<dbReference type="SUPFAM" id="SSF103481">
    <property type="entry name" value="Multidrug resistance efflux transporter EmrE"/>
    <property type="match status" value="2"/>
</dbReference>
<feature type="transmembrane region" description="Helical" evidence="6">
    <location>
        <begin position="42"/>
        <end position="65"/>
    </location>
</feature>
<comment type="subcellular location">
    <subcellularLocation>
        <location evidence="1">Membrane</location>
        <topology evidence="1">Multi-pass membrane protein</topology>
    </subcellularLocation>
</comment>